<dbReference type="GO" id="GO:0005829">
    <property type="term" value="C:cytosol"/>
    <property type="evidence" value="ECO:0007669"/>
    <property type="project" value="TreeGrafter"/>
</dbReference>
<keyword evidence="2 6" id="KW-0889">Transcription antitermination</keyword>
<accession>A0A343JAY0</accession>
<evidence type="ECO:0000256" key="2">
    <source>
        <dbReference type="ARBA" id="ARBA00022814"/>
    </source>
</evidence>
<comment type="function">
    <text evidence="6">Involved in transcription antitermination. Required for transcription of ribosomal RNA (rRNA) genes. Binds specifically to the boxA antiterminator sequence of the ribosomal RNA (rrn) operons.</text>
</comment>
<dbReference type="Gene3D" id="1.10.940.10">
    <property type="entry name" value="NusB-like"/>
    <property type="match status" value="1"/>
</dbReference>
<dbReference type="KEGG" id="cia:BEN51_04095"/>
<dbReference type="RefSeq" id="WP_119864822.1">
    <property type="nucleotide sequence ID" value="NZ_CP016786.1"/>
</dbReference>
<evidence type="ECO:0000313" key="9">
    <source>
        <dbReference type="Proteomes" id="UP000264883"/>
    </source>
</evidence>
<gene>
    <name evidence="6" type="primary">nusB</name>
    <name evidence="8" type="ORF">BEN51_04095</name>
</gene>
<evidence type="ECO:0000256" key="6">
    <source>
        <dbReference type="HAMAP-Rule" id="MF_00073"/>
    </source>
</evidence>
<evidence type="ECO:0000313" key="8">
    <source>
        <dbReference type="EMBL" id="ASW42688.1"/>
    </source>
</evidence>
<proteinExistence type="inferred from homology"/>
<dbReference type="PANTHER" id="PTHR11078:SF3">
    <property type="entry name" value="ANTITERMINATION NUSB DOMAIN-CONTAINING PROTEIN"/>
    <property type="match status" value="1"/>
</dbReference>
<protein>
    <recommendedName>
        <fullName evidence="6">Transcription antitermination protein NusB</fullName>
    </recommendedName>
    <alternativeName>
        <fullName evidence="6">Antitermination factor NusB</fullName>
    </alternativeName>
</protein>
<dbReference type="GO" id="GO:0031564">
    <property type="term" value="P:transcription antitermination"/>
    <property type="evidence" value="ECO:0007669"/>
    <property type="project" value="UniProtKB-KW"/>
</dbReference>
<dbReference type="GO" id="GO:0003723">
    <property type="term" value="F:RNA binding"/>
    <property type="evidence" value="ECO:0007669"/>
    <property type="project" value="UniProtKB-UniRule"/>
</dbReference>
<evidence type="ECO:0000259" key="7">
    <source>
        <dbReference type="Pfam" id="PF01029"/>
    </source>
</evidence>
<dbReference type="OrthoDB" id="9811381at2"/>
<dbReference type="EMBL" id="CP016786">
    <property type="protein sequence ID" value="ASW42688.1"/>
    <property type="molecule type" value="Genomic_DNA"/>
</dbReference>
<dbReference type="HAMAP" id="MF_00073">
    <property type="entry name" value="NusB"/>
    <property type="match status" value="1"/>
</dbReference>
<dbReference type="InterPro" id="IPR011605">
    <property type="entry name" value="NusB_fam"/>
</dbReference>
<comment type="similarity">
    <text evidence="1 6">Belongs to the NusB family.</text>
</comment>
<dbReference type="PANTHER" id="PTHR11078">
    <property type="entry name" value="N UTILIZATION SUBSTANCE PROTEIN B-RELATED"/>
    <property type="match status" value="1"/>
</dbReference>
<sequence>MNKNRKRSREIAMELLFSMTLNKNTLEETFSTFIEEYEMKLETIDVEYIKTILTKVEENKEEIDARIEKSLNKWTIDRISKVNLTILRIAIAEMNYFDDIPEKVSINEAIELTKKYSDEKSVSFVNGLLDNILKTM</sequence>
<reference evidence="8 9" key="1">
    <citation type="submission" date="2016-08" db="EMBL/GenBank/DDBJ databases">
        <title>Complete Genome Sequence Of The Indigo Reducing Clostridium isatidis DSM15098.</title>
        <authorList>
            <person name="Little G.T."/>
            <person name="Minton N.P."/>
        </authorList>
    </citation>
    <scope>NUCLEOTIDE SEQUENCE [LARGE SCALE GENOMIC DNA]</scope>
    <source>
        <strain evidence="8 9">DSM 15098</strain>
    </source>
</reference>
<evidence type="ECO:0000256" key="4">
    <source>
        <dbReference type="ARBA" id="ARBA00023015"/>
    </source>
</evidence>
<evidence type="ECO:0000256" key="3">
    <source>
        <dbReference type="ARBA" id="ARBA00022884"/>
    </source>
</evidence>
<dbReference type="AlphaFoldDB" id="A0A343JAY0"/>
<keyword evidence="5 6" id="KW-0804">Transcription</keyword>
<dbReference type="InterPro" id="IPR006027">
    <property type="entry name" value="NusB_RsmB_TIM44"/>
</dbReference>
<name>A0A343JAY0_9CLOT</name>
<evidence type="ECO:0000256" key="1">
    <source>
        <dbReference type="ARBA" id="ARBA00005952"/>
    </source>
</evidence>
<keyword evidence="4 6" id="KW-0805">Transcription regulation</keyword>
<dbReference type="Proteomes" id="UP000264883">
    <property type="component" value="Chromosome"/>
</dbReference>
<keyword evidence="9" id="KW-1185">Reference proteome</keyword>
<dbReference type="Pfam" id="PF01029">
    <property type="entry name" value="NusB"/>
    <property type="match status" value="1"/>
</dbReference>
<feature type="domain" description="NusB/RsmB/TIM44" evidence="7">
    <location>
        <begin position="7"/>
        <end position="134"/>
    </location>
</feature>
<dbReference type="SUPFAM" id="SSF48013">
    <property type="entry name" value="NusB-like"/>
    <property type="match status" value="1"/>
</dbReference>
<dbReference type="NCBIfam" id="TIGR01951">
    <property type="entry name" value="nusB"/>
    <property type="match status" value="1"/>
</dbReference>
<dbReference type="InterPro" id="IPR035926">
    <property type="entry name" value="NusB-like_sf"/>
</dbReference>
<dbReference type="GO" id="GO:0006353">
    <property type="term" value="P:DNA-templated transcription termination"/>
    <property type="evidence" value="ECO:0007669"/>
    <property type="project" value="UniProtKB-UniRule"/>
</dbReference>
<evidence type="ECO:0000256" key="5">
    <source>
        <dbReference type="ARBA" id="ARBA00023163"/>
    </source>
</evidence>
<organism evidence="8 9">
    <name type="scientific">Clostridium isatidis</name>
    <dbReference type="NCBI Taxonomy" id="182773"/>
    <lineage>
        <taxon>Bacteria</taxon>
        <taxon>Bacillati</taxon>
        <taxon>Bacillota</taxon>
        <taxon>Clostridia</taxon>
        <taxon>Eubacteriales</taxon>
        <taxon>Clostridiaceae</taxon>
        <taxon>Clostridium</taxon>
    </lineage>
</organism>
<keyword evidence="3 6" id="KW-0694">RNA-binding</keyword>